<evidence type="ECO:0000313" key="4">
    <source>
        <dbReference type="Proteomes" id="UP000177130"/>
    </source>
</evidence>
<dbReference type="SUPFAM" id="SSF82771">
    <property type="entry name" value="GIY-YIG endonuclease"/>
    <property type="match status" value="1"/>
</dbReference>
<dbReference type="PROSITE" id="PS50164">
    <property type="entry name" value="GIY_YIG"/>
    <property type="match status" value="1"/>
</dbReference>
<dbReference type="InterPro" id="IPR050190">
    <property type="entry name" value="UPF0213_domain"/>
</dbReference>
<dbReference type="Proteomes" id="UP000177130">
    <property type="component" value="Unassembled WGS sequence"/>
</dbReference>
<dbReference type="Gene3D" id="3.40.1440.10">
    <property type="entry name" value="GIY-YIG endonuclease"/>
    <property type="match status" value="1"/>
</dbReference>
<gene>
    <name evidence="3" type="ORF">A3C72_03945</name>
</gene>
<dbReference type="AlphaFoldDB" id="A0A1G2MGW2"/>
<organism evidence="3 4">
    <name type="scientific">Candidatus Taylorbacteria bacterium RIFCSPHIGHO2_02_FULL_43_32b</name>
    <dbReference type="NCBI Taxonomy" id="1802306"/>
    <lineage>
        <taxon>Bacteria</taxon>
        <taxon>Candidatus Tayloriibacteriota</taxon>
    </lineage>
</organism>
<evidence type="ECO:0000313" key="3">
    <source>
        <dbReference type="EMBL" id="OHA22944.1"/>
    </source>
</evidence>
<comment type="similarity">
    <text evidence="1">Belongs to the UPF0213 family.</text>
</comment>
<reference evidence="3 4" key="1">
    <citation type="journal article" date="2016" name="Nat. Commun.">
        <title>Thousands of microbial genomes shed light on interconnected biogeochemical processes in an aquifer system.</title>
        <authorList>
            <person name="Anantharaman K."/>
            <person name="Brown C.T."/>
            <person name="Hug L.A."/>
            <person name="Sharon I."/>
            <person name="Castelle C.J."/>
            <person name="Probst A.J."/>
            <person name="Thomas B.C."/>
            <person name="Singh A."/>
            <person name="Wilkins M.J."/>
            <person name="Karaoz U."/>
            <person name="Brodie E.L."/>
            <person name="Williams K.H."/>
            <person name="Hubbard S.S."/>
            <person name="Banfield J.F."/>
        </authorList>
    </citation>
    <scope>NUCLEOTIDE SEQUENCE [LARGE SCALE GENOMIC DNA]</scope>
</reference>
<dbReference type="PANTHER" id="PTHR34477">
    <property type="entry name" value="UPF0213 PROTEIN YHBQ"/>
    <property type="match status" value="1"/>
</dbReference>
<proteinExistence type="inferred from homology"/>
<name>A0A1G2MGW2_9BACT</name>
<sequence>MYYTYVLRSKIDNKLYVGWTDDLKSRLIAHNSGKVVSTKTRTPLELVYYEACTSESNAIKREKYFKTGFGRRFLNSRI</sequence>
<dbReference type="CDD" id="cd10449">
    <property type="entry name" value="GIY-YIG_SLX1_like"/>
    <property type="match status" value="1"/>
</dbReference>
<protein>
    <recommendedName>
        <fullName evidence="2">GIY-YIG domain-containing protein</fullName>
    </recommendedName>
</protein>
<evidence type="ECO:0000256" key="1">
    <source>
        <dbReference type="ARBA" id="ARBA00007435"/>
    </source>
</evidence>
<feature type="domain" description="GIY-YIG" evidence="2">
    <location>
        <begin position="1"/>
        <end position="75"/>
    </location>
</feature>
<comment type="caution">
    <text evidence="3">The sequence shown here is derived from an EMBL/GenBank/DDBJ whole genome shotgun (WGS) entry which is preliminary data.</text>
</comment>
<dbReference type="Pfam" id="PF01541">
    <property type="entry name" value="GIY-YIG"/>
    <property type="match status" value="1"/>
</dbReference>
<accession>A0A1G2MGW2</accession>
<dbReference type="InterPro" id="IPR035901">
    <property type="entry name" value="GIY-YIG_endonuc_sf"/>
</dbReference>
<dbReference type="InterPro" id="IPR000305">
    <property type="entry name" value="GIY-YIG_endonuc"/>
</dbReference>
<dbReference type="EMBL" id="MHRK01000045">
    <property type="protein sequence ID" value="OHA22944.1"/>
    <property type="molecule type" value="Genomic_DNA"/>
</dbReference>
<dbReference type="PANTHER" id="PTHR34477:SF1">
    <property type="entry name" value="UPF0213 PROTEIN YHBQ"/>
    <property type="match status" value="1"/>
</dbReference>
<evidence type="ECO:0000259" key="2">
    <source>
        <dbReference type="PROSITE" id="PS50164"/>
    </source>
</evidence>